<dbReference type="Proteomes" id="UP000324222">
    <property type="component" value="Unassembled WGS sequence"/>
</dbReference>
<comment type="caution">
    <text evidence="1">The sequence shown here is derived from an EMBL/GenBank/DDBJ whole genome shotgun (WGS) entry which is preliminary data.</text>
</comment>
<gene>
    <name evidence="1" type="ORF">E2C01_003211</name>
</gene>
<proteinExistence type="predicted"/>
<sequence length="86" mass="9888">MQHTPAAAAAAVHRGTRACCTITSRDIMTLNPFQKKKKKKLRPQAFYQQRVSGLTPETSSTRTRVYHRRQRVQRQKMDGVICCELD</sequence>
<name>A0A5B7CPL8_PORTR</name>
<keyword evidence="2" id="KW-1185">Reference proteome</keyword>
<reference evidence="1 2" key="1">
    <citation type="submission" date="2019-05" db="EMBL/GenBank/DDBJ databases">
        <title>Another draft genome of Portunus trituberculatus and its Hox gene families provides insights of decapod evolution.</title>
        <authorList>
            <person name="Jeong J.-H."/>
            <person name="Song I."/>
            <person name="Kim S."/>
            <person name="Choi T."/>
            <person name="Kim D."/>
            <person name="Ryu S."/>
            <person name="Kim W."/>
        </authorList>
    </citation>
    <scope>NUCLEOTIDE SEQUENCE [LARGE SCALE GENOMIC DNA]</scope>
    <source>
        <tissue evidence="1">Muscle</tissue>
    </source>
</reference>
<evidence type="ECO:0000313" key="2">
    <source>
        <dbReference type="Proteomes" id="UP000324222"/>
    </source>
</evidence>
<protein>
    <submittedName>
        <fullName evidence="1">Uncharacterized protein</fullName>
    </submittedName>
</protein>
<evidence type="ECO:0000313" key="1">
    <source>
        <dbReference type="EMBL" id="MPC10574.1"/>
    </source>
</evidence>
<dbReference type="AlphaFoldDB" id="A0A5B7CPL8"/>
<accession>A0A5B7CPL8</accession>
<organism evidence="1 2">
    <name type="scientific">Portunus trituberculatus</name>
    <name type="common">Swimming crab</name>
    <name type="synonym">Neptunus trituberculatus</name>
    <dbReference type="NCBI Taxonomy" id="210409"/>
    <lineage>
        <taxon>Eukaryota</taxon>
        <taxon>Metazoa</taxon>
        <taxon>Ecdysozoa</taxon>
        <taxon>Arthropoda</taxon>
        <taxon>Crustacea</taxon>
        <taxon>Multicrustacea</taxon>
        <taxon>Malacostraca</taxon>
        <taxon>Eumalacostraca</taxon>
        <taxon>Eucarida</taxon>
        <taxon>Decapoda</taxon>
        <taxon>Pleocyemata</taxon>
        <taxon>Brachyura</taxon>
        <taxon>Eubrachyura</taxon>
        <taxon>Portunoidea</taxon>
        <taxon>Portunidae</taxon>
        <taxon>Portuninae</taxon>
        <taxon>Portunus</taxon>
    </lineage>
</organism>
<dbReference type="EMBL" id="VSRR010000122">
    <property type="protein sequence ID" value="MPC10574.1"/>
    <property type="molecule type" value="Genomic_DNA"/>
</dbReference>